<evidence type="ECO:0000256" key="5">
    <source>
        <dbReference type="ARBA" id="ARBA00022989"/>
    </source>
</evidence>
<feature type="transmembrane region" description="Helical" evidence="7">
    <location>
        <begin position="293"/>
        <end position="312"/>
    </location>
</feature>
<dbReference type="PANTHER" id="PTHR43394:SF1">
    <property type="entry name" value="ATP-BINDING CASSETTE SUB-FAMILY B MEMBER 10, MITOCHONDRIAL"/>
    <property type="match status" value="1"/>
</dbReference>
<feature type="transmembrane region" description="Helical" evidence="7">
    <location>
        <begin position="261"/>
        <end position="287"/>
    </location>
</feature>
<keyword evidence="3" id="KW-0547">Nucleotide-binding</keyword>
<evidence type="ECO:0000313" key="10">
    <source>
        <dbReference type="EMBL" id="MFD2092292.1"/>
    </source>
</evidence>
<evidence type="ECO:0000256" key="3">
    <source>
        <dbReference type="ARBA" id="ARBA00022741"/>
    </source>
</evidence>
<dbReference type="Pfam" id="PF00005">
    <property type="entry name" value="ABC_tran"/>
    <property type="match status" value="1"/>
</dbReference>
<dbReference type="InterPro" id="IPR036640">
    <property type="entry name" value="ABC1_TM_sf"/>
</dbReference>
<evidence type="ECO:0000256" key="7">
    <source>
        <dbReference type="SAM" id="Phobius"/>
    </source>
</evidence>
<dbReference type="InterPro" id="IPR003439">
    <property type="entry name" value="ABC_transporter-like_ATP-bd"/>
</dbReference>
<dbReference type="PROSITE" id="PS50929">
    <property type="entry name" value="ABC_TM1F"/>
    <property type="match status" value="1"/>
</dbReference>
<sequence length="616" mass="64829">MTRAAGTAPAPPPDRPGEGALATLRRGLRMMPEFRRGLPVTFALALLATAGRVVVPIAVQQVIDRGLAAPGGPDLGLVTELVLACAVVVLITAVAVYRMNVRLFRTTETALAGLRVRAFRHVHDLSVLHQQGERRGSLVSRVTSDVDQLSTFMQWGGVLGLVSVGQLVVATAVMTVYSWQLTLLVLVCFVPLAVAVRWFARRLATAYGVVRERVGDVLGAVAESVVGAPTVRAYGIGARTAARIDTAIDRQYRAQVDAQKVTAAVFVSGEFVAAVANAAVVVVGVLLGLAGEISAGTLVAFLFLVTLFVAPVQMASEVLNEAQNAVAGFRRVLDVIDTAPDVRDPAVADPGRVHELPAGPLGVRFEGVCFRYAPGARPALDGVTLTIEPRQRVAIVGETGSGKTTFAKLVTRLMDPVAGRVLLGSDAGGWVPLDEVAFSSLRSRVVMVPQDGFLFDATVADNVRYGRPGMSDEEVAGAFADLGLGAWVAGLDQGVATPVGQRGESLSSGERQLVAVARAYVADPDLLVLDEATSAVDPATERRLTHALDRLTDGRTTLTIAHRLSTAERADEVLVVDAGRVVQRGTHADLVEAEGPYARLHASWRRSSAGSPAPAA</sequence>
<evidence type="ECO:0000256" key="4">
    <source>
        <dbReference type="ARBA" id="ARBA00022840"/>
    </source>
</evidence>
<keyword evidence="4 10" id="KW-0067">ATP-binding</keyword>
<feature type="transmembrane region" description="Helical" evidence="7">
    <location>
        <begin position="75"/>
        <end position="97"/>
    </location>
</feature>
<dbReference type="SUPFAM" id="SSF52540">
    <property type="entry name" value="P-loop containing nucleoside triphosphate hydrolases"/>
    <property type="match status" value="1"/>
</dbReference>
<keyword evidence="2 7" id="KW-0812">Transmembrane</keyword>
<reference evidence="11" key="1">
    <citation type="journal article" date="2019" name="Int. J. Syst. Evol. Microbiol.">
        <title>The Global Catalogue of Microorganisms (GCM) 10K type strain sequencing project: providing services to taxonomists for standard genome sequencing and annotation.</title>
        <authorList>
            <consortium name="The Broad Institute Genomics Platform"/>
            <consortium name="The Broad Institute Genome Sequencing Center for Infectious Disease"/>
            <person name="Wu L."/>
            <person name="Ma J."/>
        </authorList>
    </citation>
    <scope>NUCLEOTIDE SEQUENCE [LARGE SCALE GENOMIC DNA]</scope>
    <source>
        <strain evidence="11">JCM 3338</strain>
    </source>
</reference>
<dbReference type="Gene3D" id="1.20.1560.10">
    <property type="entry name" value="ABC transporter type 1, transmembrane domain"/>
    <property type="match status" value="1"/>
</dbReference>
<feature type="domain" description="ABC transporter" evidence="8">
    <location>
        <begin position="363"/>
        <end position="603"/>
    </location>
</feature>
<accession>A0ABW4XAZ5</accession>
<dbReference type="InterPro" id="IPR039421">
    <property type="entry name" value="Type_1_exporter"/>
</dbReference>
<feature type="transmembrane region" description="Helical" evidence="7">
    <location>
        <begin position="38"/>
        <end position="63"/>
    </location>
</feature>
<evidence type="ECO:0000313" key="11">
    <source>
        <dbReference type="Proteomes" id="UP001597402"/>
    </source>
</evidence>
<dbReference type="SUPFAM" id="SSF90123">
    <property type="entry name" value="ABC transporter transmembrane region"/>
    <property type="match status" value="1"/>
</dbReference>
<evidence type="ECO:0000256" key="6">
    <source>
        <dbReference type="ARBA" id="ARBA00023136"/>
    </source>
</evidence>
<evidence type="ECO:0000256" key="1">
    <source>
        <dbReference type="ARBA" id="ARBA00004651"/>
    </source>
</evidence>
<evidence type="ECO:0000256" key="2">
    <source>
        <dbReference type="ARBA" id="ARBA00022692"/>
    </source>
</evidence>
<keyword evidence="5 7" id="KW-1133">Transmembrane helix</keyword>
<comment type="subcellular location">
    <subcellularLocation>
        <location evidence="1">Cell membrane</location>
        <topology evidence="1">Multi-pass membrane protein</topology>
    </subcellularLocation>
</comment>
<dbReference type="GO" id="GO:0005524">
    <property type="term" value="F:ATP binding"/>
    <property type="evidence" value="ECO:0007669"/>
    <property type="project" value="UniProtKB-KW"/>
</dbReference>
<gene>
    <name evidence="10" type="ORF">ACFSHS_11990</name>
</gene>
<comment type="caution">
    <text evidence="10">The sequence shown here is derived from an EMBL/GenBank/DDBJ whole genome shotgun (WGS) entry which is preliminary data.</text>
</comment>
<dbReference type="Pfam" id="PF00664">
    <property type="entry name" value="ABC_membrane"/>
    <property type="match status" value="1"/>
</dbReference>
<protein>
    <submittedName>
        <fullName evidence="10">ABC transporter ATP-binding protein</fullName>
    </submittedName>
</protein>
<dbReference type="Gene3D" id="3.40.50.300">
    <property type="entry name" value="P-loop containing nucleotide triphosphate hydrolases"/>
    <property type="match status" value="1"/>
</dbReference>
<dbReference type="PANTHER" id="PTHR43394">
    <property type="entry name" value="ATP-DEPENDENT PERMEASE MDL1, MITOCHONDRIAL"/>
    <property type="match status" value="1"/>
</dbReference>
<feature type="transmembrane region" description="Helical" evidence="7">
    <location>
        <begin position="158"/>
        <end position="177"/>
    </location>
</feature>
<evidence type="ECO:0000259" key="9">
    <source>
        <dbReference type="PROSITE" id="PS50929"/>
    </source>
</evidence>
<dbReference type="InterPro" id="IPR027417">
    <property type="entry name" value="P-loop_NTPase"/>
</dbReference>
<keyword evidence="6 7" id="KW-0472">Membrane</keyword>
<dbReference type="RefSeq" id="WP_376875887.1">
    <property type="nucleotide sequence ID" value="NZ_JBHUHP010000010.1"/>
</dbReference>
<proteinExistence type="predicted"/>
<feature type="transmembrane region" description="Helical" evidence="7">
    <location>
        <begin position="183"/>
        <end position="200"/>
    </location>
</feature>
<dbReference type="Proteomes" id="UP001597402">
    <property type="component" value="Unassembled WGS sequence"/>
</dbReference>
<dbReference type="EMBL" id="JBHUHP010000010">
    <property type="protein sequence ID" value="MFD2092292.1"/>
    <property type="molecule type" value="Genomic_DNA"/>
</dbReference>
<dbReference type="InterPro" id="IPR017871">
    <property type="entry name" value="ABC_transporter-like_CS"/>
</dbReference>
<organism evidence="10 11">
    <name type="scientific">Blastococcus deserti</name>
    <dbReference type="NCBI Taxonomy" id="2259033"/>
    <lineage>
        <taxon>Bacteria</taxon>
        <taxon>Bacillati</taxon>
        <taxon>Actinomycetota</taxon>
        <taxon>Actinomycetes</taxon>
        <taxon>Geodermatophilales</taxon>
        <taxon>Geodermatophilaceae</taxon>
        <taxon>Blastococcus</taxon>
    </lineage>
</organism>
<dbReference type="PROSITE" id="PS00211">
    <property type="entry name" value="ABC_TRANSPORTER_1"/>
    <property type="match status" value="1"/>
</dbReference>
<dbReference type="SMART" id="SM00382">
    <property type="entry name" value="AAA"/>
    <property type="match status" value="1"/>
</dbReference>
<dbReference type="InterPro" id="IPR011527">
    <property type="entry name" value="ABC1_TM_dom"/>
</dbReference>
<keyword evidence="11" id="KW-1185">Reference proteome</keyword>
<name>A0ABW4XAZ5_9ACTN</name>
<feature type="domain" description="ABC transmembrane type-1" evidence="9">
    <location>
        <begin position="40"/>
        <end position="324"/>
    </location>
</feature>
<dbReference type="PROSITE" id="PS50893">
    <property type="entry name" value="ABC_TRANSPORTER_2"/>
    <property type="match status" value="1"/>
</dbReference>
<evidence type="ECO:0000259" key="8">
    <source>
        <dbReference type="PROSITE" id="PS50893"/>
    </source>
</evidence>
<dbReference type="InterPro" id="IPR003593">
    <property type="entry name" value="AAA+_ATPase"/>
</dbReference>